<dbReference type="EMBL" id="FXYD01000005">
    <property type="protein sequence ID" value="SMX43627.1"/>
    <property type="molecule type" value="Genomic_DNA"/>
</dbReference>
<dbReference type="SUPFAM" id="SSF51294">
    <property type="entry name" value="Hedgehog/intein (Hint) domain"/>
    <property type="match status" value="1"/>
</dbReference>
<dbReference type="AlphaFoldDB" id="A0A238KLW9"/>
<proteinExistence type="predicted"/>
<evidence type="ECO:0000259" key="1">
    <source>
        <dbReference type="Pfam" id="PF13403"/>
    </source>
</evidence>
<dbReference type="Pfam" id="PF13403">
    <property type="entry name" value="Hint_2"/>
    <property type="match status" value="1"/>
</dbReference>
<protein>
    <recommendedName>
        <fullName evidence="1">Hedgehog/Intein (Hint) domain-containing protein</fullName>
    </recommendedName>
</protein>
<accession>A0A238KLW9</accession>
<feature type="domain" description="Hedgehog/Intein (Hint)" evidence="1">
    <location>
        <begin position="133"/>
        <end position="273"/>
    </location>
</feature>
<dbReference type="Proteomes" id="UP000203464">
    <property type="component" value="Unassembled WGS sequence"/>
</dbReference>
<dbReference type="Gene3D" id="2.170.16.10">
    <property type="entry name" value="Hedgehog/Intein (Hint) domain"/>
    <property type="match status" value="1"/>
</dbReference>
<name>A0A238KLW9_9RHOB</name>
<organism evidence="2 3">
    <name type="scientific">Octadecabacter ascidiaceicola</name>
    <dbReference type="NCBI Taxonomy" id="1655543"/>
    <lineage>
        <taxon>Bacteria</taxon>
        <taxon>Pseudomonadati</taxon>
        <taxon>Pseudomonadota</taxon>
        <taxon>Alphaproteobacteria</taxon>
        <taxon>Rhodobacterales</taxon>
        <taxon>Roseobacteraceae</taxon>
        <taxon>Octadecabacter</taxon>
    </lineage>
</organism>
<keyword evidence="3" id="KW-1185">Reference proteome</keyword>
<dbReference type="InterPro" id="IPR028992">
    <property type="entry name" value="Hedgehog/Intein_dom"/>
</dbReference>
<evidence type="ECO:0000313" key="3">
    <source>
        <dbReference type="Proteomes" id="UP000203464"/>
    </source>
</evidence>
<gene>
    <name evidence="2" type="ORF">OCA8868_03007</name>
</gene>
<reference evidence="3" key="1">
    <citation type="submission" date="2017-05" db="EMBL/GenBank/DDBJ databases">
        <authorList>
            <person name="Rodrigo-Torres L."/>
            <person name="Arahal R. D."/>
            <person name="Lucena T."/>
        </authorList>
    </citation>
    <scope>NUCLEOTIDE SEQUENCE [LARGE SCALE GENOMIC DNA]</scope>
    <source>
        <strain evidence="3">CECT 8868</strain>
    </source>
</reference>
<sequence length="325" mass="36065">MPTYSFYIISNSVLSYNGTTGAFDLSANYDHTEHRLRVDVTDDDTFMATSGDSNQTAMIYDMEGNLVDSGVIEVPNYAQISTPDIEYLDRIHVDGIHYGYLPSTGLTPGESYPVTNGGSLGLDQTYFEDNSVPCFAPDTAISTDRGEVPVQWIKRGDCVLTLDHGYQSVAWVGRWRVPWPMLLTSSRHWPVTIASSDPANARCLTVSSGHRILLRDPWFDLHNGTHEVLCRSGLVAPPHMPMAGKAMIWHHILLPQHEIICANGHWTESLFAGGKLFSELPDQMQAEARAFCGDGHKYPARPILRSHEARLFFAKGAPAKVHCYA</sequence>
<evidence type="ECO:0000313" key="2">
    <source>
        <dbReference type="EMBL" id="SMX43627.1"/>
    </source>
</evidence>
<dbReference type="InterPro" id="IPR036844">
    <property type="entry name" value="Hint_dom_sf"/>
</dbReference>
<dbReference type="RefSeq" id="WP_179214869.1">
    <property type="nucleotide sequence ID" value="NZ_FXYD01000005.1"/>
</dbReference>